<dbReference type="EMBL" id="JACSPP010000005">
    <property type="protein sequence ID" value="MBD8039403.1"/>
    <property type="molecule type" value="Genomic_DNA"/>
</dbReference>
<protein>
    <submittedName>
        <fullName evidence="1">Ribonucleotide-diphosphate reductase subunit beta</fullName>
    </submittedName>
</protein>
<evidence type="ECO:0000313" key="1">
    <source>
        <dbReference type="EMBL" id="MBD8039403.1"/>
    </source>
</evidence>
<dbReference type="InterPro" id="IPR029057">
    <property type="entry name" value="PRTase-like"/>
</dbReference>
<gene>
    <name evidence="1" type="ORF">H9625_02870</name>
</gene>
<keyword evidence="2" id="KW-1185">Reference proteome</keyword>
<dbReference type="CDD" id="cd06223">
    <property type="entry name" value="PRTases_typeI"/>
    <property type="match status" value="1"/>
</dbReference>
<name>A0ABR8Y5C6_9BACT</name>
<dbReference type="InterPro" id="IPR000836">
    <property type="entry name" value="PRTase_dom"/>
</dbReference>
<organism evidence="1 2">
    <name type="scientific">Phocaeicola intestinalis</name>
    <dbReference type="NCBI Taxonomy" id="2762212"/>
    <lineage>
        <taxon>Bacteria</taxon>
        <taxon>Pseudomonadati</taxon>
        <taxon>Bacteroidota</taxon>
        <taxon>Bacteroidia</taxon>
        <taxon>Bacteroidales</taxon>
        <taxon>Bacteroidaceae</taxon>
        <taxon>Phocaeicola</taxon>
    </lineage>
</organism>
<accession>A0ABR8Y5C6</accession>
<dbReference type="Gene3D" id="3.40.50.2020">
    <property type="match status" value="1"/>
</dbReference>
<dbReference type="Proteomes" id="UP000620874">
    <property type="component" value="Unassembled WGS sequence"/>
</dbReference>
<proteinExistence type="predicted"/>
<dbReference type="SUPFAM" id="SSF53271">
    <property type="entry name" value="PRTase-like"/>
    <property type="match status" value="1"/>
</dbReference>
<dbReference type="RefSeq" id="WP_191762949.1">
    <property type="nucleotide sequence ID" value="NZ_JACSPP010000005.1"/>
</dbReference>
<evidence type="ECO:0000313" key="2">
    <source>
        <dbReference type="Proteomes" id="UP000620874"/>
    </source>
</evidence>
<reference evidence="1 2" key="1">
    <citation type="submission" date="2020-08" db="EMBL/GenBank/DDBJ databases">
        <title>A Genomic Blueprint of the Chicken Gut Microbiome.</title>
        <authorList>
            <person name="Gilroy R."/>
            <person name="Ravi A."/>
            <person name="Getino M."/>
            <person name="Pursley I."/>
            <person name="Horton D.L."/>
            <person name="Alikhan N.-F."/>
            <person name="Baker D."/>
            <person name="Gharbi K."/>
            <person name="Hall N."/>
            <person name="Watson M."/>
            <person name="Adriaenssens E.M."/>
            <person name="Foster-Nyarko E."/>
            <person name="Jarju S."/>
            <person name="Secka A."/>
            <person name="Antonio M."/>
            <person name="Oren A."/>
            <person name="Chaudhuri R."/>
            <person name="La Ragione R.M."/>
            <person name="Hildebrand F."/>
            <person name="Pallen M.J."/>
        </authorList>
    </citation>
    <scope>NUCLEOTIDE SEQUENCE [LARGE SCALE GENOMIC DNA]</scope>
    <source>
        <strain evidence="1 2">Sa1CVN1</strain>
    </source>
</reference>
<sequence>MIEDLHISVPLSEVPEAQVGNYFILSEMPGEFLIIQKPDNTFYFLCSRECDIVRICESFDWYIVSKDAFNDRLCIGIGLADKESIDGEVYRVQDEATLSLWRDILRFTFDSDFVRQFFPYNTRFKGKMRIDGALCFYIHDYYPTRCKGIAVEDRKTSNLVFRFKEGQQAALVAKIFSLCIARMPFYKEKAANAVLIPIPAATRERNAARFARFCSLLSRCLKIVDGFRATWIREDREQMKGTHGLDKLSNLIFHPVYFQGRDVFLVDDIVSTGENFTQMKRRLMQLGANSVTGLFLGRTVKTGKE</sequence>
<comment type="caution">
    <text evidence="1">The sequence shown here is derived from an EMBL/GenBank/DDBJ whole genome shotgun (WGS) entry which is preliminary data.</text>
</comment>